<evidence type="ECO:0000313" key="1">
    <source>
        <dbReference type="EMBL" id="MDE5414417.1"/>
    </source>
</evidence>
<dbReference type="Proteomes" id="UP001148125">
    <property type="component" value="Unassembled WGS sequence"/>
</dbReference>
<accession>A0ABT5VI49</accession>
<proteinExistence type="predicted"/>
<reference evidence="1" key="1">
    <citation type="submission" date="2024-05" db="EMBL/GenBank/DDBJ databases">
        <title>Alkalihalobacillus sp. strain MEB203 novel alkaliphilic bacterium from Lonar Lake, India.</title>
        <authorList>
            <person name="Joshi A."/>
            <person name="Thite S."/>
            <person name="Mengade P."/>
        </authorList>
    </citation>
    <scope>NUCLEOTIDE SEQUENCE</scope>
    <source>
        <strain evidence="1">MEB 203</strain>
    </source>
</reference>
<dbReference type="RefSeq" id="WP_275119176.1">
    <property type="nucleotide sequence ID" value="NZ_JAOTPO010000009.1"/>
</dbReference>
<name>A0ABT5VI49_9BACI</name>
<evidence type="ECO:0000313" key="2">
    <source>
        <dbReference type="Proteomes" id="UP001148125"/>
    </source>
</evidence>
<gene>
    <name evidence="1" type="ORF">N7Z68_13640</name>
</gene>
<protein>
    <submittedName>
        <fullName evidence="1">Uncharacterized protein</fullName>
    </submittedName>
</protein>
<keyword evidence="2" id="KW-1185">Reference proteome</keyword>
<comment type="caution">
    <text evidence="1">The sequence shown here is derived from an EMBL/GenBank/DDBJ whole genome shotgun (WGS) entry which is preliminary data.</text>
</comment>
<organism evidence="1 2">
    <name type="scientific">Alkalihalobacterium chitinilyticum</name>
    <dbReference type="NCBI Taxonomy" id="2980103"/>
    <lineage>
        <taxon>Bacteria</taxon>
        <taxon>Bacillati</taxon>
        <taxon>Bacillota</taxon>
        <taxon>Bacilli</taxon>
        <taxon>Bacillales</taxon>
        <taxon>Bacillaceae</taxon>
        <taxon>Alkalihalobacterium</taxon>
    </lineage>
</organism>
<sequence length="89" mass="10258">MSYVNGQIITGEFDTNSNEFLLHSVKHHLTETSLKQSQVAQLYNYLKKHENEAGGQVVSLYDQLLVPLSSKETKAILRDLEQIQYLYQE</sequence>
<dbReference type="EMBL" id="JAOTPO010000009">
    <property type="protein sequence ID" value="MDE5414417.1"/>
    <property type="molecule type" value="Genomic_DNA"/>
</dbReference>